<dbReference type="OrthoDB" id="5323846at2"/>
<dbReference type="AlphaFoldDB" id="C8PGU2"/>
<evidence type="ECO:0000313" key="2">
    <source>
        <dbReference type="Proteomes" id="UP000005709"/>
    </source>
</evidence>
<comment type="caution">
    <text evidence="1">The sequence shown here is derived from an EMBL/GenBank/DDBJ whole genome shotgun (WGS) entry which is preliminary data.</text>
</comment>
<dbReference type="EMBL" id="ACYG01000019">
    <property type="protein sequence ID" value="EEV18330.1"/>
    <property type="molecule type" value="Genomic_DNA"/>
</dbReference>
<accession>C8PGU2</accession>
<reference evidence="1 2" key="1">
    <citation type="submission" date="2009-07" db="EMBL/GenBank/DDBJ databases">
        <authorList>
            <person name="Madupu R."/>
            <person name="Sebastian Y."/>
            <person name="Durkin A.S."/>
            <person name="Torralba M."/>
            <person name="Methe B."/>
            <person name="Sutton G.G."/>
            <person name="Strausberg R.L."/>
            <person name="Nelson K.E."/>
        </authorList>
    </citation>
    <scope>NUCLEOTIDE SEQUENCE [LARGE SCALE GENOMIC DNA]</scope>
    <source>
        <strain evidence="1 2">RM3268</strain>
    </source>
</reference>
<dbReference type="Proteomes" id="UP000005709">
    <property type="component" value="Unassembled WGS sequence"/>
</dbReference>
<evidence type="ECO:0000313" key="1">
    <source>
        <dbReference type="EMBL" id="EEV18330.1"/>
    </source>
</evidence>
<sequence>MLGTKIVMDEAKIIREGRCDLARVYQIIDKFAQECNLVKKDKFTYLCKEDDEQDLPHLGKFTHAFLLNQKFFRDNVKEWKWLDGEDGEKNLIDRIQEFEREGYFK</sequence>
<organism evidence="1 2">
    <name type="scientific">Campylobacter gracilis RM3268</name>
    <dbReference type="NCBI Taxonomy" id="553220"/>
    <lineage>
        <taxon>Bacteria</taxon>
        <taxon>Pseudomonadati</taxon>
        <taxon>Campylobacterota</taxon>
        <taxon>Epsilonproteobacteria</taxon>
        <taxon>Campylobacterales</taxon>
        <taxon>Campylobacteraceae</taxon>
        <taxon>Campylobacter</taxon>
    </lineage>
</organism>
<proteinExistence type="predicted"/>
<gene>
    <name evidence="1" type="ORF">CAMGR0001_1087</name>
</gene>
<keyword evidence="2" id="KW-1185">Reference proteome</keyword>
<name>C8PGU2_9BACT</name>
<dbReference type="RefSeq" id="WP_005870739.1">
    <property type="nucleotide sequence ID" value="NZ_ACYG01000019.1"/>
</dbReference>
<protein>
    <submittedName>
        <fullName evidence="1">Uncharacterized protein</fullName>
    </submittedName>
</protein>